<reference evidence="2 3" key="1">
    <citation type="submission" date="2016-07" db="EMBL/GenBank/DDBJ databases">
        <title>Pervasive Adenine N6-methylation of Active Genes in Fungi.</title>
        <authorList>
            <consortium name="DOE Joint Genome Institute"/>
            <person name="Mondo S.J."/>
            <person name="Dannebaum R.O."/>
            <person name="Kuo R.C."/>
            <person name="Labutti K."/>
            <person name="Haridas S."/>
            <person name="Kuo A."/>
            <person name="Salamov A."/>
            <person name="Ahrendt S.R."/>
            <person name="Lipzen A."/>
            <person name="Sullivan W."/>
            <person name="Andreopoulos W.B."/>
            <person name="Clum A."/>
            <person name="Lindquist E."/>
            <person name="Daum C."/>
            <person name="Ramamoorthy G.K."/>
            <person name="Gryganskyi A."/>
            <person name="Culley D."/>
            <person name="Magnuson J.K."/>
            <person name="James T.Y."/>
            <person name="O'Malley M.A."/>
            <person name="Stajich J.E."/>
            <person name="Spatafora J.W."/>
            <person name="Visel A."/>
            <person name="Grigoriev I.V."/>
        </authorList>
    </citation>
    <scope>NUCLEOTIDE SEQUENCE [LARGE SCALE GENOMIC DNA]</scope>
    <source>
        <strain evidence="2 3">PL171</strain>
    </source>
</reference>
<gene>
    <name evidence="2" type="ORF">BCR44DRAFT_280223</name>
</gene>
<comment type="caution">
    <text evidence="2">The sequence shown here is derived from an EMBL/GenBank/DDBJ whole genome shotgun (WGS) entry which is preliminary data.</text>
</comment>
<evidence type="ECO:0000256" key="1">
    <source>
        <dbReference type="SAM" id="MobiDB-lite"/>
    </source>
</evidence>
<dbReference type="Proteomes" id="UP000193411">
    <property type="component" value="Unassembled WGS sequence"/>
</dbReference>
<name>A0A1Y2HN47_9FUNG</name>
<feature type="region of interest" description="Disordered" evidence="1">
    <location>
        <begin position="25"/>
        <end position="51"/>
    </location>
</feature>
<sequence length="148" mass="16789">MLQMARDSQRQWAADLSGTYNPNIKHCQITPLTRPNSTNRPATRVHPRPYPHCNARYDPKQSFPPTVYSAPPYDFSPRPPIAVRPASTGASANPTQANRCLNWPYWPSFAEGHSGKSALFPAWPTTCANFPPVWLRVFSFRFRDFAID</sequence>
<proteinExistence type="predicted"/>
<accession>A0A1Y2HN47</accession>
<organism evidence="2 3">
    <name type="scientific">Catenaria anguillulae PL171</name>
    <dbReference type="NCBI Taxonomy" id="765915"/>
    <lineage>
        <taxon>Eukaryota</taxon>
        <taxon>Fungi</taxon>
        <taxon>Fungi incertae sedis</taxon>
        <taxon>Blastocladiomycota</taxon>
        <taxon>Blastocladiomycetes</taxon>
        <taxon>Blastocladiales</taxon>
        <taxon>Catenariaceae</taxon>
        <taxon>Catenaria</taxon>
    </lineage>
</organism>
<dbReference type="EMBL" id="MCFL01000019">
    <property type="protein sequence ID" value="ORZ36008.1"/>
    <property type="molecule type" value="Genomic_DNA"/>
</dbReference>
<feature type="compositionally biased region" description="Polar residues" evidence="1">
    <location>
        <begin position="30"/>
        <end position="41"/>
    </location>
</feature>
<keyword evidence="3" id="KW-1185">Reference proteome</keyword>
<dbReference type="AlphaFoldDB" id="A0A1Y2HN47"/>
<protein>
    <submittedName>
        <fullName evidence="2">Uncharacterized protein</fullName>
    </submittedName>
</protein>
<evidence type="ECO:0000313" key="2">
    <source>
        <dbReference type="EMBL" id="ORZ36008.1"/>
    </source>
</evidence>
<evidence type="ECO:0000313" key="3">
    <source>
        <dbReference type="Proteomes" id="UP000193411"/>
    </source>
</evidence>